<dbReference type="EMBL" id="BAAALF010000072">
    <property type="protein sequence ID" value="GAA1245722.1"/>
    <property type="molecule type" value="Genomic_DNA"/>
</dbReference>
<accession>A0ABP4H0M0</accession>
<evidence type="ECO:0000313" key="4">
    <source>
        <dbReference type="Proteomes" id="UP001500037"/>
    </source>
</evidence>
<feature type="transmembrane region" description="Helical" evidence="2">
    <location>
        <begin position="35"/>
        <end position="58"/>
    </location>
</feature>
<feature type="region of interest" description="Disordered" evidence="1">
    <location>
        <begin position="64"/>
        <end position="91"/>
    </location>
</feature>
<sequence>MAKQHRNHPSQHADRRARAAAARMAEQRAQRRRRLLLRSAAVGLGLALLGGGIAVAVVEGGGGSGSSGSSAAGSAAAAIPTTPRTTADGRAGTPPWPAAACASAAVAAAGLPMLDSEGTVEHIHAHLDVFADGQAVSVPALIGIDESAQRISPLHTHDTSGIIHIESPVKADFTLGQFLTEWQLSVGADHLGGLRTDATHTLTAYVNGKPVAGDPAALVLGAHDEITLVYGTPGENAQVTVPTGYSWPSGL</sequence>
<evidence type="ECO:0000256" key="1">
    <source>
        <dbReference type="SAM" id="MobiDB-lite"/>
    </source>
</evidence>
<comment type="caution">
    <text evidence="3">The sequence shown here is derived from an EMBL/GenBank/DDBJ whole genome shotgun (WGS) entry which is preliminary data.</text>
</comment>
<proteinExistence type="predicted"/>
<dbReference type="InterPro" id="IPR006311">
    <property type="entry name" value="TAT_signal"/>
</dbReference>
<organism evidence="3 4">
    <name type="scientific">Kitasatospora nipponensis</name>
    <dbReference type="NCBI Taxonomy" id="258049"/>
    <lineage>
        <taxon>Bacteria</taxon>
        <taxon>Bacillati</taxon>
        <taxon>Actinomycetota</taxon>
        <taxon>Actinomycetes</taxon>
        <taxon>Kitasatosporales</taxon>
        <taxon>Streptomycetaceae</taxon>
        <taxon>Kitasatospora</taxon>
    </lineage>
</organism>
<feature type="region of interest" description="Disordered" evidence="1">
    <location>
        <begin position="1"/>
        <end position="26"/>
    </location>
</feature>
<evidence type="ECO:0008006" key="5">
    <source>
        <dbReference type="Google" id="ProtNLM"/>
    </source>
</evidence>
<protein>
    <recommendedName>
        <fullName evidence="5">FHA domain-containing protein</fullName>
    </recommendedName>
</protein>
<feature type="compositionally biased region" description="Low complexity" evidence="1">
    <location>
        <begin position="67"/>
        <end position="86"/>
    </location>
</feature>
<dbReference type="PROSITE" id="PS51318">
    <property type="entry name" value="TAT"/>
    <property type="match status" value="1"/>
</dbReference>
<keyword evidence="2" id="KW-0472">Membrane</keyword>
<keyword evidence="2" id="KW-0812">Transmembrane</keyword>
<name>A0ABP4H0M0_9ACTN</name>
<keyword evidence="2" id="KW-1133">Transmembrane helix</keyword>
<reference evidence="4" key="1">
    <citation type="journal article" date="2019" name="Int. J. Syst. Evol. Microbiol.">
        <title>The Global Catalogue of Microorganisms (GCM) 10K type strain sequencing project: providing services to taxonomists for standard genome sequencing and annotation.</title>
        <authorList>
            <consortium name="The Broad Institute Genomics Platform"/>
            <consortium name="The Broad Institute Genome Sequencing Center for Infectious Disease"/>
            <person name="Wu L."/>
            <person name="Ma J."/>
        </authorList>
    </citation>
    <scope>NUCLEOTIDE SEQUENCE [LARGE SCALE GENOMIC DNA]</scope>
    <source>
        <strain evidence="4">JCM 13004</strain>
    </source>
</reference>
<dbReference type="RefSeq" id="WP_344443217.1">
    <property type="nucleotide sequence ID" value="NZ_BAAALF010000072.1"/>
</dbReference>
<keyword evidence="4" id="KW-1185">Reference proteome</keyword>
<evidence type="ECO:0000256" key="2">
    <source>
        <dbReference type="SAM" id="Phobius"/>
    </source>
</evidence>
<dbReference type="Proteomes" id="UP001500037">
    <property type="component" value="Unassembled WGS sequence"/>
</dbReference>
<gene>
    <name evidence="3" type="ORF">GCM10009665_40690</name>
</gene>
<evidence type="ECO:0000313" key="3">
    <source>
        <dbReference type="EMBL" id="GAA1245722.1"/>
    </source>
</evidence>